<dbReference type="PRINTS" id="PR00080">
    <property type="entry name" value="SDRFAMILY"/>
</dbReference>
<dbReference type="PANTHER" id="PTHR43639:SF1">
    <property type="entry name" value="SHORT-CHAIN DEHYDROGENASE_REDUCTASE FAMILY PROTEIN"/>
    <property type="match status" value="1"/>
</dbReference>
<proteinExistence type="inferred from homology"/>
<dbReference type="PANTHER" id="PTHR43639">
    <property type="entry name" value="OXIDOREDUCTASE, SHORT-CHAIN DEHYDROGENASE/REDUCTASE FAMILY (AFU_ORTHOLOGUE AFUA_5G02870)"/>
    <property type="match status" value="1"/>
</dbReference>
<comment type="caution">
    <text evidence="4">The sequence shown here is derived from an EMBL/GenBank/DDBJ whole genome shotgun (WGS) entry which is preliminary data.</text>
</comment>
<gene>
    <name evidence="4" type="ORF">OU682_22785</name>
</gene>
<dbReference type="InterPro" id="IPR036291">
    <property type="entry name" value="NAD(P)-bd_dom_sf"/>
</dbReference>
<accession>A0ABT4JBD6</accession>
<dbReference type="Gene3D" id="3.40.50.720">
    <property type="entry name" value="NAD(P)-binding Rossmann-like Domain"/>
    <property type="match status" value="1"/>
</dbReference>
<evidence type="ECO:0000256" key="3">
    <source>
        <dbReference type="RuleBase" id="RU000363"/>
    </source>
</evidence>
<evidence type="ECO:0000256" key="1">
    <source>
        <dbReference type="ARBA" id="ARBA00006484"/>
    </source>
</evidence>
<evidence type="ECO:0000313" key="5">
    <source>
        <dbReference type="Proteomes" id="UP001149822"/>
    </source>
</evidence>
<dbReference type="NCBIfam" id="NF006597">
    <property type="entry name" value="PRK09134.1"/>
    <property type="match status" value="1"/>
</dbReference>
<dbReference type="Proteomes" id="UP001149822">
    <property type="component" value="Unassembled WGS sequence"/>
</dbReference>
<dbReference type="PRINTS" id="PR00081">
    <property type="entry name" value="GDHRDH"/>
</dbReference>
<dbReference type="Pfam" id="PF00106">
    <property type="entry name" value="adh_short"/>
    <property type="match status" value="1"/>
</dbReference>
<evidence type="ECO:0000256" key="2">
    <source>
        <dbReference type="ARBA" id="ARBA00023002"/>
    </source>
</evidence>
<evidence type="ECO:0000313" key="4">
    <source>
        <dbReference type="EMBL" id="MCZ0964393.1"/>
    </source>
</evidence>
<reference evidence="4" key="1">
    <citation type="submission" date="2022-12" db="EMBL/GenBank/DDBJ databases">
        <title>Paracoccus sp. EF6 isolated from a lake water.</title>
        <authorList>
            <person name="Liu H."/>
        </authorList>
    </citation>
    <scope>NUCLEOTIDE SEQUENCE</scope>
    <source>
        <strain evidence="4">EF6</strain>
    </source>
</reference>
<dbReference type="InterPro" id="IPR002347">
    <property type="entry name" value="SDR_fam"/>
</dbReference>
<dbReference type="RefSeq" id="WP_268944483.1">
    <property type="nucleotide sequence ID" value="NZ_JAPTYD010000095.1"/>
</dbReference>
<protein>
    <submittedName>
        <fullName evidence="4">SDR family oxidoreductase</fullName>
    </submittedName>
</protein>
<sequence>MTALVTGGAQRIGREIVLALAGSGQDVAIHCHQSTAEAEATAEEVRRLGARAEVFQADLLDFECAQSLIPRVTEKMGPLSVLINSASIFEEDDIHSVTSESWDRHINSNLRAPLILTQLFAAQSEEVYQNADGDHPQIGHVINIIDQRVLKPRPDFMTYSLAKAGLWWLTRTTAQALAPRIRVNAIAPGPTLKGGRQSTEDFALQQQATLLQRGPDPKEICEAIEFILRSKSITGQMICVDGGQHLAWQTPDVLIAE</sequence>
<organism evidence="4 5">
    <name type="scientific">Paracoccus benzoatiresistens</name>
    <dbReference type="NCBI Taxonomy" id="2997341"/>
    <lineage>
        <taxon>Bacteria</taxon>
        <taxon>Pseudomonadati</taxon>
        <taxon>Pseudomonadota</taxon>
        <taxon>Alphaproteobacteria</taxon>
        <taxon>Rhodobacterales</taxon>
        <taxon>Paracoccaceae</taxon>
        <taxon>Paracoccus</taxon>
    </lineage>
</organism>
<dbReference type="SUPFAM" id="SSF51735">
    <property type="entry name" value="NAD(P)-binding Rossmann-fold domains"/>
    <property type="match status" value="1"/>
</dbReference>
<name>A0ABT4JBD6_9RHOB</name>
<dbReference type="EMBL" id="JAPTYD010000095">
    <property type="protein sequence ID" value="MCZ0964393.1"/>
    <property type="molecule type" value="Genomic_DNA"/>
</dbReference>
<keyword evidence="2" id="KW-0560">Oxidoreductase</keyword>
<keyword evidence="5" id="KW-1185">Reference proteome</keyword>
<comment type="similarity">
    <text evidence="1 3">Belongs to the short-chain dehydrogenases/reductases (SDR) family.</text>
</comment>